<dbReference type="RefSeq" id="WP_091272167.1">
    <property type="nucleotide sequence ID" value="NZ_FNDK01000005.1"/>
</dbReference>
<dbReference type="EMBL" id="FNDK01000005">
    <property type="protein sequence ID" value="SDH41070.1"/>
    <property type="molecule type" value="Genomic_DNA"/>
</dbReference>
<keyword evidence="2" id="KW-1185">Reference proteome</keyword>
<dbReference type="AlphaFoldDB" id="A0A1G8C871"/>
<accession>A0A1G8C871</accession>
<sequence length="137" mass="16039">MLVTVEDELIYFYFQEKTSASLPIGTYPDVNGFLLYDKKGRWLGYRMYRTVLGKRHVRVSIPKIRKLDYPIFNASIEDGKEYIEIKFDKDTPVHQMKEQECMLDFNEHGLFGIEVIRKPENPPGKCGLVQKFLEIDG</sequence>
<name>A0A1G8C871_9BACI</name>
<reference evidence="1 2" key="1">
    <citation type="submission" date="2016-10" db="EMBL/GenBank/DDBJ databases">
        <authorList>
            <person name="de Groot N.N."/>
        </authorList>
    </citation>
    <scope>NUCLEOTIDE SEQUENCE [LARGE SCALE GENOMIC DNA]</scope>
    <source>
        <strain evidence="1 2">DSM 21632</strain>
    </source>
</reference>
<dbReference type="OrthoDB" id="2970414at2"/>
<evidence type="ECO:0000313" key="1">
    <source>
        <dbReference type="EMBL" id="SDH41070.1"/>
    </source>
</evidence>
<evidence type="ECO:0000313" key="2">
    <source>
        <dbReference type="Proteomes" id="UP000199163"/>
    </source>
</evidence>
<protein>
    <submittedName>
        <fullName evidence="1">Uncharacterized protein</fullName>
    </submittedName>
</protein>
<dbReference type="Proteomes" id="UP000199163">
    <property type="component" value="Unassembled WGS sequence"/>
</dbReference>
<organism evidence="1 2">
    <name type="scientific">Alteribacillus persepolensis</name>
    <dbReference type="NCBI Taxonomy" id="568899"/>
    <lineage>
        <taxon>Bacteria</taxon>
        <taxon>Bacillati</taxon>
        <taxon>Bacillota</taxon>
        <taxon>Bacilli</taxon>
        <taxon>Bacillales</taxon>
        <taxon>Bacillaceae</taxon>
        <taxon>Alteribacillus</taxon>
    </lineage>
</organism>
<proteinExistence type="predicted"/>
<gene>
    <name evidence="1" type="ORF">SAMN05192534_10579</name>
</gene>